<dbReference type="Gene3D" id="3.40.50.720">
    <property type="entry name" value="NAD(P)-binding Rossmann-like Domain"/>
    <property type="match status" value="1"/>
</dbReference>
<dbReference type="Pfam" id="PF00106">
    <property type="entry name" value="adh_short"/>
    <property type="match status" value="1"/>
</dbReference>
<reference evidence="2 3" key="1">
    <citation type="submission" date="2020-03" db="EMBL/GenBank/DDBJ databases">
        <authorList>
            <person name="Sun Q."/>
        </authorList>
    </citation>
    <scope>NUCLEOTIDE SEQUENCE [LARGE SCALE GENOMIC DNA]</scope>
    <source>
        <strain evidence="2 3">JC162</strain>
    </source>
</reference>
<evidence type="ECO:0000313" key="3">
    <source>
        <dbReference type="Proteomes" id="UP000548582"/>
    </source>
</evidence>
<feature type="region of interest" description="Disordered" evidence="1">
    <location>
        <begin position="1"/>
        <end position="26"/>
    </location>
</feature>
<keyword evidence="3" id="KW-1185">Reference proteome</keyword>
<dbReference type="RefSeq" id="WP_170054681.1">
    <property type="nucleotide sequence ID" value="NZ_JABBKX010000004.1"/>
</dbReference>
<evidence type="ECO:0000313" key="2">
    <source>
        <dbReference type="EMBL" id="NMJ42464.1"/>
    </source>
</evidence>
<sequence>MTSDVDVGRKRNSSRSSHEKTEPPVTDYAGIALKHLGTSAAEANLRGLARRVALMAAGESLGGRGSAARKILERGSTASEQAAEALRKVQVMTLLDALGRPAPGEAVDEAQAAIAGEHRMHRLQWLQAIVSGLDRLAPALWDSAQATPSLPRGRPKRSAALPFALEALERLWWRYHSEVPTQSTSKGGFLAFAQDVLTSEPCSFAKGSVSKAVGAFLKTENRPARKTVRAALPRPAPFRSVLVIGADDPVLREIVRLHAEDGARVVATAPPDRVAAVAKDLDARVTVVPLSLTEIPTAEDLAPLRKARYDRIVIGGLTGERGAIGPDTPAGFDQAGLADAMGAALRVPPVLNAILQGLWERLRNGGKVVVVASHLGSVSHGARSRSYTTAPAFAAVTALVRLWAHDLAGAGITVTTMHTGKGRREDGTPDRHTLPANAARVMRETVDRLGERERGSLVDINGSLEPF</sequence>
<dbReference type="Proteomes" id="UP000548582">
    <property type="component" value="Unassembled WGS sequence"/>
</dbReference>
<organism evidence="2 3">
    <name type="scientific">Neoroseomonas marina</name>
    <dbReference type="NCBI Taxonomy" id="1232220"/>
    <lineage>
        <taxon>Bacteria</taxon>
        <taxon>Pseudomonadati</taxon>
        <taxon>Pseudomonadota</taxon>
        <taxon>Alphaproteobacteria</taxon>
        <taxon>Acetobacterales</taxon>
        <taxon>Acetobacteraceae</taxon>
        <taxon>Neoroseomonas</taxon>
    </lineage>
</organism>
<dbReference type="InterPro" id="IPR002347">
    <property type="entry name" value="SDR_fam"/>
</dbReference>
<protein>
    <submittedName>
        <fullName evidence="2">SDR family NAD(P)-dependent oxidoreductase</fullName>
    </submittedName>
</protein>
<proteinExistence type="predicted"/>
<comment type="caution">
    <text evidence="2">The sequence shown here is derived from an EMBL/GenBank/DDBJ whole genome shotgun (WGS) entry which is preliminary data.</text>
</comment>
<evidence type="ECO:0000256" key="1">
    <source>
        <dbReference type="SAM" id="MobiDB-lite"/>
    </source>
</evidence>
<name>A0A848ED20_9PROT</name>
<gene>
    <name evidence="2" type="ORF">GWK16_14545</name>
</gene>
<dbReference type="SUPFAM" id="SSF51735">
    <property type="entry name" value="NAD(P)-binding Rossmann-fold domains"/>
    <property type="match status" value="1"/>
</dbReference>
<dbReference type="AlphaFoldDB" id="A0A848ED20"/>
<dbReference type="EMBL" id="JABBKX010000004">
    <property type="protein sequence ID" value="NMJ42464.1"/>
    <property type="molecule type" value="Genomic_DNA"/>
</dbReference>
<accession>A0A848ED20</accession>
<dbReference type="InterPro" id="IPR036291">
    <property type="entry name" value="NAD(P)-bd_dom_sf"/>
</dbReference>